<feature type="signal peptide" evidence="1">
    <location>
        <begin position="1"/>
        <end position="23"/>
    </location>
</feature>
<dbReference type="HOGENOM" id="CLU_170386_0_0_6"/>
<dbReference type="Proteomes" id="UP000011864">
    <property type="component" value="Chromosome"/>
</dbReference>
<evidence type="ECO:0000313" key="2">
    <source>
        <dbReference type="EMBL" id="AGH42344.1"/>
    </source>
</evidence>
<dbReference type="OrthoDB" id="6387977at2"/>
<keyword evidence="1" id="KW-0732">Signal</keyword>
<sequence length="105" mass="11455">MMKKLLISSVIVAAKFIVGNAQAKYIDPVTESKLVKVCEAIKSDRLIKVHVAVKNSDISLKQITNGLLCNGAHPVNFALANNAEKTAEFLARKSRGNHQQLLTNL</sequence>
<organism evidence="2 3">
    <name type="scientific">Paraglaciecola psychrophila 170</name>
    <dbReference type="NCBI Taxonomy" id="1129794"/>
    <lineage>
        <taxon>Bacteria</taxon>
        <taxon>Pseudomonadati</taxon>
        <taxon>Pseudomonadota</taxon>
        <taxon>Gammaproteobacteria</taxon>
        <taxon>Alteromonadales</taxon>
        <taxon>Alteromonadaceae</taxon>
        <taxon>Paraglaciecola</taxon>
    </lineage>
</organism>
<dbReference type="KEGG" id="gps:C427_0234"/>
<dbReference type="Pfam" id="PF12514">
    <property type="entry name" value="DUF3718"/>
    <property type="match status" value="1"/>
</dbReference>
<proteinExistence type="predicted"/>
<dbReference type="InterPro" id="IPR022193">
    <property type="entry name" value="DUF3718"/>
</dbReference>
<keyword evidence="3" id="KW-1185">Reference proteome</keyword>
<dbReference type="PATRIC" id="fig|1129794.4.peg.228"/>
<dbReference type="AlphaFoldDB" id="K7ARJ6"/>
<dbReference type="RefSeq" id="WP_007638237.1">
    <property type="nucleotide sequence ID" value="NC_020514.1"/>
</dbReference>
<dbReference type="eggNOG" id="ENOG50336Q1">
    <property type="taxonomic scope" value="Bacteria"/>
</dbReference>
<evidence type="ECO:0000313" key="3">
    <source>
        <dbReference type="Proteomes" id="UP000011864"/>
    </source>
</evidence>
<accession>K7ARJ6</accession>
<gene>
    <name evidence="2" type="ORF">C427_0234</name>
</gene>
<evidence type="ECO:0000256" key="1">
    <source>
        <dbReference type="SAM" id="SignalP"/>
    </source>
</evidence>
<name>K7ARJ6_9ALTE</name>
<protein>
    <recommendedName>
        <fullName evidence="4">DUF3718 domain-containing protein</fullName>
    </recommendedName>
</protein>
<evidence type="ECO:0008006" key="4">
    <source>
        <dbReference type="Google" id="ProtNLM"/>
    </source>
</evidence>
<dbReference type="EMBL" id="CP003837">
    <property type="protein sequence ID" value="AGH42344.1"/>
    <property type="molecule type" value="Genomic_DNA"/>
</dbReference>
<reference evidence="2 3" key="1">
    <citation type="journal article" date="2013" name="Genome Announc.">
        <title>Complete Genome Sequence of Glaciecola psychrophila Strain 170T.</title>
        <authorList>
            <person name="Yin J."/>
            <person name="Chen J."/>
            <person name="Liu G."/>
            <person name="Yu Y."/>
            <person name="Song L."/>
            <person name="Wang X."/>
            <person name="Qu X."/>
        </authorList>
    </citation>
    <scope>NUCLEOTIDE SEQUENCE [LARGE SCALE GENOMIC DNA]</scope>
    <source>
        <strain evidence="2 3">170</strain>
    </source>
</reference>
<feature type="chain" id="PRO_5003899213" description="DUF3718 domain-containing protein" evidence="1">
    <location>
        <begin position="24"/>
        <end position="105"/>
    </location>
</feature>